<evidence type="ECO:0000259" key="1">
    <source>
        <dbReference type="Pfam" id="PF22936"/>
    </source>
</evidence>
<dbReference type="AlphaFoldDB" id="A0A6J1EMP0"/>
<sequence length="157" mass="17508">MLLRVVDESSFEKIARATTSKEASDTLEKVFKGTDRVKKGHVAKACRAGKRVEGTTNLAVEHITDEGLLLMAQDEENINNDILWYLDLGASNHMCDHEHLFKEMQKIEDGHVSFGDASKVEVKGRGTIHFLQKDGVMGSIKDVYYVPDLKTNILSMG</sequence>
<accession>A0A6J1EMP0</accession>
<reference evidence="3" key="1">
    <citation type="submission" date="2025-08" db="UniProtKB">
        <authorList>
            <consortium name="RefSeq"/>
        </authorList>
    </citation>
    <scope>IDENTIFICATION</scope>
    <source>
        <tissue evidence="3">Young leaves</tissue>
    </source>
</reference>
<name>A0A6J1EMP0_CUCMO</name>
<dbReference type="GeneID" id="111434928"/>
<dbReference type="PANTHER" id="PTHR47592">
    <property type="entry name" value="PBF68 PROTEIN"/>
    <property type="match status" value="1"/>
</dbReference>
<gene>
    <name evidence="3" type="primary">LOC111434928</name>
</gene>
<dbReference type="Proteomes" id="UP000504609">
    <property type="component" value="Unplaced"/>
</dbReference>
<dbReference type="Pfam" id="PF22936">
    <property type="entry name" value="Pol_BBD"/>
    <property type="match status" value="1"/>
</dbReference>
<dbReference type="KEGG" id="cmos:111434928"/>
<protein>
    <submittedName>
        <fullName evidence="3">Uncharacterized protein LOC111434928</fullName>
    </submittedName>
</protein>
<dbReference type="InterPro" id="IPR054722">
    <property type="entry name" value="PolX-like_BBD"/>
</dbReference>
<dbReference type="RefSeq" id="XP_022928018.1">
    <property type="nucleotide sequence ID" value="XM_023072250.1"/>
</dbReference>
<feature type="domain" description="Retrovirus-related Pol polyprotein from transposon TNT 1-94-like beta-barrel" evidence="1">
    <location>
        <begin position="84"/>
        <end position="157"/>
    </location>
</feature>
<proteinExistence type="predicted"/>
<organism evidence="2 3">
    <name type="scientific">Cucurbita moschata</name>
    <name type="common">Winter crookneck squash</name>
    <name type="synonym">Cucurbita pepo var. moschata</name>
    <dbReference type="NCBI Taxonomy" id="3662"/>
    <lineage>
        <taxon>Eukaryota</taxon>
        <taxon>Viridiplantae</taxon>
        <taxon>Streptophyta</taxon>
        <taxon>Embryophyta</taxon>
        <taxon>Tracheophyta</taxon>
        <taxon>Spermatophyta</taxon>
        <taxon>Magnoliopsida</taxon>
        <taxon>eudicotyledons</taxon>
        <taxon>Gunneridae</taxon>
        <taxon>Pentapetalae</taxon>
        <taxon>rosids</taxon>
        <taxon>fabids</taxon>
        <taxon>Cucurbitales</taxon>
        <taxon>Cucurbitaceae</taxon>
        <taxon>Cucurbiteae</taxon>
        <taxon>Cucurbita</taxon>
    </lineage>
</organism>
<evidence type="ECO:0000313" key="2">
    <source>
        <dbReference type="Proteomes" id="UP000504609"/>
    </source>
</evidence>
<evidence type="ECO:0000313" key="3">
    <source>
        <dbReference type="RefSeq" id="XP_022928018.1"/>
    </source>
</evidence>
<keyword evidence="2" id="KW-1185">Reference proteome</keyword>